<reference evidence="1 2" key="1">
    <citation type="submission" date="2020-12" db="EMBL/GenBank/DDBJ databases">
        <title>Complete genome sequence of Burkholderia anthina BJQ0011.</title>
        <authorList>
            <person name="Xu Y."/>
        </authorList>
    </citation>
    <scope>NUCLEOTIDE SEQUENCE [LARGE SCALE GENOMIC DNA]</scope>
    <source>
        <strain evidence="1 2">BJQ0011</strain>
    </source>
</reference>
<evidence type="ECO:0000313" key="2">
    <source>
        <dbReference type="Proteomes" id="UP000596205"/>
    </source>
</evidence>
<dbReference type="RefSeq" id="WP_124828398.1">
    <property type="nucleotide sequence ID" value="NZ_CADETT010000001.1"/>
</dbReference>
<sequence length="365" mass="39789">MERTPVTRHFSGSYAEARRKFLDAAVHRHATLESFVLPDLRGALGETLAIDVAGIGVADAERLLILSSGTHGPEGFCGSGCQIAALFDDDLMARLARAGVGLLLIHAVNPYGFSYLQRTNQDNVDLNRNHIDFSGALPANDAYPEVDRLVLTSTWPPSPDDEQALADYIARNGMLAYHSALSSGQYATPDGMFFGGREPTWNNRTMRTILRERAAHATTIAWIDAHTGLGPRGHGEKIYAGRNVAAELARARTWWGADVVAPFDGESESPGVSGPVASIVHDECPHANVGLMALEFGTLPFDEVIYRLRASHWLLRHPDAPAELRRQILQRIRDAFYGDDDAWKGAIWGQTRTALLQALMGLAAA</sequence>
<dbReference type="Proteomes" id="UP000596205">
    <property type="component" value="Chromosome 2"/>
</dbReference>
<dbReference type="CDD" id="cd06233">
    <property type="entry name" value="M14-like"/>
    <property type="match status" value="1"/>
</dbReference>
<dbReference type="Pfam" id="PF10994">
    <property type="entry name" value="DUF2817"/>
    <property type="match status" value="1"/>
</dbReference>
<gene>
    <name evidence="1" type="ORF">JFN94_27640</name>
</gene>
<name>A0A7T6VJH9_9BURK</name>
<dbReference type="KEGG" id="bann:JFN94_27640"/>
<dbReference type="Gene3D" id="3.40.630.10">
    <property type="entry name" value="Zn peptidases"/>
    <property type="match status" value="1"/>
</dbReference>
<evidence type="ECO:0000313" key="1">
    <source>
        <dbReference type="EMBL" id="QQK05076.1"/>
    </source>
</evidence>
<accession>A0A7T6VJH9</accession>
<dbReference type="InterPro" id="IPR021259">
    <property type="entry name" value="DUF2817"/>
</dbReference>
<proteinExistence type="predicted"/>
<dbReference type="EMBL" id="CP066770">
    <property type="protein sequence ID" value="QQK05076.1"/>
    <property type="molecule type" value="Genomic_DNA"/>
</dbReference>
<protein>
    <submittedName>
        <fullName evidence="1">M14 family metallopeptidase</fullName>
    </submittedName>
</protein>
<dbReference type="AlphaFoldDB" id="A0A7T6VJH9"/>
<organism evidence="1 2">
    <name type="scientific">Burkholderia anthina</name>
    <dbReference type="NCBI Taxonomy" id="179879"/>
    <lineage>
        <taxon>Bacteria</taxon>
        <taxon>Pseudomonadati</taxon>
        <taxon>Pseudomonadota</taxon>
        <taxon>Betaproteobacteria</taxon>
        <taxon>Burkholderiales</taxon>
        <taxon>Burkholderiaceae</taxon>
        <taxon>Burkholderia</taxon>
        <taxon>Burkholderia cepacia complex</taxon>
    </lineage>
</organism>
<dbReference type="SUPFAM" id="SSF53187">
    <property type="entry name" value="Zn-dependent exopeptidases"/>
    <property type="match status" value="1"/>
</dbReference>